<dbReference type="KEGG" id="agf:ET445_02965"/>
<evidence type="ECO:0000313" key="2">
    <source>
        <dbReference type="Proteomes" id="UP000291259"/>
    </source>
</evidence>
<accession>A0A4P6FA51</accession>
<keyword evidence="1" id="KW-0238">DNA-binding</keyword>
<organism evidence="1 2">
    <name type="scientific">Agromyces protaetiae</name>
    <dbReference type="NCBI Taxonomy" id="2509455"/>
    <lineage>
        <taxon>Bacteria</taxon>
        <taxon>Bacillati</taxon>
        <taxon>Actinomycetota</taxon>
        <taxon>Actinomycetes</taxon>
        <taxon>Micrococcales</taxon>
        <taxon>Microbacteriaceae</taxon>
        <taxon>Agromyces</taxon>
    </lineage>
</organism>
<evidence type="ECO:0000313" key="1">
    <source>
        <dbReference type="EMBL" id="QAY72456.1"/>
    </source>
</evidence>
<dbReference type="PANTHER" id="PTHR38479">
    <property type="entry name" value="LMO0824 PROTEIN"/>
    <property type="match status" value="1"/>
</dbReference>
<dbReference type="GO" id="GO:0003677">
    <property type="term" value="F:DNA binding"/>
    <property type="evidence" value="ECO:0007669"/>
    <property type="project" value="UniProtKB-KW"/>
</dbReference>
<gene>
    <name evidence="1" type="ORF">ET445_02965</name>
</gene>
<dbReference type="Pfam" id="PF06224">
    <property type="entry name" value="AlkZ-like"/>
    <property type="match status" value="1"/>
</dbReference>
<reference evidence="1 2" key="1">
    <citation type="submission" date="2019-01" db="EMBL/GenBank/DDBJ databases">
        <title>Genome sequencing of strain FW100M-8.</title>
        <authorList>
            <person name="Heo J."/>
            <person name="Kim S.-J."/>
            <person name="Kim J.-S."/>
            <person name="Hong S.-B."/>
            <person name="Kwon S.-W."/>
        </authorList>
    </citation>
    <scope>NUCLEOTIDE SEQUENCE [LARGE SCALE GENOMIC DNA]</scope>
    <source>
        <strain evidence="1 2">FW100M-8</strain>
    </source>
</reference>
<dbReference type="AlphaFoldDB" id="A0A4P6FA51"/>
<dbReference type="OrthoDB" id="9148135at2"/>
<dbReference type="PANTHER" id="PTHR38479:SF2">
    <property type="entry name" value="WINGED HELIX DNA-BINDING DOMAIN-CONTAINING PROTEIN"/>
    <property type="match status" value="1"/>
</dbReference>
<name>A0A4P6FA51_9MICO</name>
<dbReference type="EMBL" id="CP035491">
    <property type="protein sequence ID" value="QAY72456.1"/>
    <property type="molecule type" value="Genomic_DNA"/>
</dbReference>
<dbReference type="Proteomes" id="UP000291259">
    <property type="component" value="Chromosome"/>
</dbReference>
<protein>
    <submittedName>
        <fullName evidence="1">Winged helix DNA-binding domain-containing protein</fullName>
    </submittedName>
</protein>
<dbReference type="InterPro" id="IPR009351">
    <property type="entry name" value="AlkZ-like"/>
</dbReference>
<sequence length="425" mass="45814">MEFDELRSRRLFAHGLRGPVTAGGADVSKKADVAVSDVAVSDVSGPDAPGRVPSGPASSPAELVRRAVAVQSQEYLPAQWGLAQRLPIEQRPDATSVNSALDRGEILRTHVLRPTWHFLHPADARWVIGLSAERVHRQNGGMYRRGGIEGDLAVRGLDVIATTVAERHSTRPELHAALEASGIALSGLELGLLVMYAELERVIVSGASAGKQRTYAPFDERVPAAPERDRGDALAELAERFLLTRSPATPRDFATWSGFTVGDARQAFADARDRSGGRIEPLRASPGNGADADALWHDASVSAEWTTRRTDADAGTTGAGGGRVDLLQAYDEYIMGYGAPRAFLQSPLHARNPIVSEFPLHALMIDGAMAGRWAHTVQARRASVRIVPWRRFTAAEARSRDAAIAEVARFLGVPVTVEIERVSRA</sequence>
<keyword evidence="2" id="KW-1185">Reference proteome</keyword>
<proteinExistence type="predicted"/>
<dbReference type="RefSeq" id="WP_129188696.1">
    <property type="nucleotide sequence ID" value="NZ_CP035491.1"/>
</dbReference>